<evidence type="ECO:0000313" key="3">
    <source>
        <dbReference type="EMBL" id="CEK90769.1"/>
    </source>
</evidence>
<dbReference type="GO" id="GO:0007165">
    <property type="term" value="P:signal transduction"/>
    <property type="evidence" value="ECO:0007669"/>
    <property type="project" value="InterPro"/>
</dbReference>
<evidence type="ECO:0000256" key="1">
    <source>
        <dbReference type="SAM" id="MobiDB-lite"/>
    </source>
</evidence>
<feature type="compositionally biased region" description="Basic and acidic residues" evidence="1">
    <location>
        <begin position="61"/>
        <end position="82"/>
    </location>
</feature>
<dbReference type="SUPFAM" id="SSF109604">
    <property type="entry name" value="HD-domain/PDEase-like"/>
    <property type="match status" value="1"/>
</dbReference>
<feature type="compositionally biased region" description="Polar residues" evidence="1">
    <location>
        <begin position="83"/>
        <end position="97"/>
    </location>
</feature>
<proteinExistence type="predicted"/>
<evidence type="ECO:0000259" key="2">
    <source>
        <dbReference type="PROSITE" id="PS51845"/>
    </source>
</evidence>
<sequence length="135" mass="15298">VDFIDFICAPVYELFAKISDPLKNLRDGCLDNRQHWLEMSDQKKEVVQPKSEETTEAGENNQEKQDKEKSGDQGPDKMKQDISVDSDQVIDTSQNTDTNKDSNLKISSNHKYSDEEGNGTEQSKINVNSVNTETR</sequence>
<feature type="non-terminal residue" evidence="3">
    <location>
        <position position="135"/>
    </location>
</feature>
<feature type="compositionally biased region" description="Basic and acidic residues" evidence="1">
    <location>
        <begin position="38"/>
        <end position="53"/>
    </location>
</feature>
<name>A0A0B7BBM8_9EUPU</name>
<feature type="region of interest" description="Disordered" evidence="1">
    <location>
        <begin position="38"/>
        <end position="135"/>
    </location>
</feature>
<dbReference type="Gene3D" id="1.10.1300.10">
    <property type="entry name" value="3'5'-cyclic nucleotide phosphodiesterase, catalytic domain"/>
    <property type="match status" value="1"/>
</dbReference>
<accession>A0A0B7BBM8</accession>
<dbReference type="AlphaFoldDB" id="A0A0B7BBM8"/>
<feature type="non-terminal residue" evidence="3">
    <location>
        <position position="1"/>
    </location>
</feature>
<feature type="domain" description="PDEase" evidence="2">
    <location>
        <begin position="1"/>
        <end position="43"/>
    </location>
</feature>
<dbReference type="InterPro" id="IPR036971">
    <property type="entry name" value="PDEase_catalytic_dom_sf"/>
</dbReference>
<gene>
    <name evidence="3" type="primary">ORF178771</name>
</gene>
<organism evidence="3">
    <name type="scientific">Arion vulgaris</name>
    <dbReference type="NCBI Taxonomy" id="1028688"/>
    <lineage>
        <taxon>Eukaryota</taxon>
        <taxon>Metazoa</taxon>
        <taxon>Spiralia</taxon>
        <taxon>Lophotrochozoa</taxon>
        <taxon>Mollusca</taxon>
        <taxon>Gastropoda</taxon>
        <taxon>Heterobranchia</taxon>
        <taxon>Euthyneura</taxon>
        <taxon>Panpulmonata</taxon>
        <taxon>Eupulmonata</taxon>
        <taxon>Stylommatophora</taxon>
        <taxon>Helicina</taxon>
        <taxon>Arionoidea</taxon>
        <taxon>Arionidae</taxon>
        <taxon>Arion</taxon>
    </lineage>
</organism>
<reference evidence="3" key="1">
    <citation type="submission" date="2014-12" db="EMBL/GenBank/DDBJ databases">
        <title>Insight into the proteome of Arion vulgaris.</title>
        <authorList>
            <person name="Aradska J."/>
            <person name="Bulat T."/>
            <person name="Smidak R."/>
            <person name="Sarate P."/>
            <person name="Gangsoo J."/>
            <person name="Sialana F."/>
            <person name="Bilban M."/>
            <person name="Lubec G."/>
        </authorList>
    </citation>
    <scope>NUCLEOTIDE SEQUENCE</scope>
    <source>
        <tissue evidence="3">Skin</tissue>
    </source>
</reference>
<dbReference type="GO" id="GO:0004114">
    <property type="term" value="F:3',5'-cyclic-nucleotide phosphodiesterase activity"/>
    <property type="evidence" value="ECO:0007669"/>
    <property type="project" value="InterPro"/>
</dbReference>
<protein>
    <recommendedName>
        <fullName evidence="2">PDEase domain-containing protein</fullName>
    </recommendedName>
</protein>
<feature type="compositionally biased region" description="Polar residues" evidence="1">
    <location>
        <begin position="119"/>
        <end position="135"/>
    </location>
</feature>
<dbReference type="EMBL" id="HACG01043904">
    <property type="protein sequence ID" value="CEK90769.1"/>
    <property type="molecule type" value="Transcribed_RNA"/>
</dbReference>
<dbReference type="PROSITE" id="PS51845">
    <property type="entry name" value="PDEASE_I_2"/>
    <property type="match status" value="1"/>
</dbReference>
<dbReference type="InterPro" id="IPR002073">
    <property type="entry name" value="PDEase_catalytic_dom"/>
</dbReference>